<protein>
    <submittedName>
        <fullName evidence="1">Uncharacterized protein</fullName>
    </submittedName>
</protein>
<dbReference type="EMBL" id="CAXIEN010000053">
    <property type="protein sequence ID" value="CAL1271300.1"/>
    <property type="molecule type" value="Genomic_DNA"/>
</dbReference>
<gene>
    <name evidence="1" type="ORF">LARSCL_LOCUS5747</name>
</gene>
<proteinExistence type="predicted"/>
<sequence length="84" mass="9781">MVPIPWLYISIFIDVQQSELTINRPHETYMCQAGNINDSELLDRKDPVPFHETEKNSFACVLFLVYSTSNFAESLKLMKTLRNQ</sequence>
<comment type="caution">
    <text evidence="1">The sequence shown here is derived from an EMBL/GenBank/DDBJ whole genome shotgun (WGS) entry which is preliminary data.</text>
</comment>
<evidence type="ECO:0000313" key="1">
    <source>
        <dbReference type="EMBL" id="CAL1271300.1"/>
    </source>
</evidence>
<keyword evidence="2" id="KW-1185">Reference proteome</keyword>
<evidence type="ECO:0000313" key="2">
    <source>
        <dbReference type="Proteomes" id="UP001497382"/>
    </source>
</evidence>
<accession>A0AAV1ZIE4</accession>
<dbReference type="AlphaFoldDB" id="A0AAV1ZIE4"/>
<name>A0AAV1ZIE4_9ARAC</name>
<reference evidence="1 2" key="1">
    <citation type="submission" date="2024-04" db="EMBL/GenBank/DDBJ databases">
        <authorList>
            <person name="Rising A."/>
            <person name="Reimegard J."/>
            <person name="Sonavane S."/>
            <person name="Akerstrom W."/>
            <person name="Nylinder S."/>
            <person name="Hedman E."/>
            <person name="Kallberg Y."/>
        </authorList>
    </citation>
    <scope>NUCLEOTIDE SEQUENCE [LARGE SCALE GENOMIC DNA]</scope>
</reference>
<organism evidence="1 2">
    <name type="scientific">Larinioides sclopetarius</name>
    <dbReference type="NCBI Taxonomy" id="280406"/>
    <lineage>
        <taxon>Eukaryota</taxon>
        <taxon>Metazoa</taxon>
        <taxon>Ecdysozoa</taxon>
        <taxon>Arthropoda</taxon>
        <taxon>Chelicerata</taxon>
        <taxon>Arachnida</taxon>
        <taxon>Araneae</taxon>
        <taxon>Araneomorphae</taxon>
        <taxon>Entelegynae</taxon>
        <taxon>Araneoidea</taxon>
        <taxon>Araneidae</taxon>
        <taxon>Larinioides</taxon>
    </lineage>
</organism>
<dbReference type="Proteomes" id="UP001497382">
    <property type="component" value="Unassembled WGS sequence"/>
</dbReference>